<accession>A0AA91T085</accession>
<dbReference type="SUPFAM" id="SSF56784">
    <property type="entry name" value="HAD-like"/>
    <property type="match status" value="1"/>
</dbReference>
<proteinExistence type="predicted"/>
<keyword evidence="1" id="KW-0378">Hydrolase</keyword>
<dbReference type="PANTHER" id="PTHR18901:SF38">
    <property type="entry name" value="PSEUDOURIDINE-5'-PHOSPHATASE"/>
    <property type="match status" value="1"/>
</dbReference>
<evidence type="ECO:0000313" key="2">
    <source>
        <dbReference type="Proteomes" id="UP000195602"/>
    </source>
</evidence>
<sequence length="236" mass="26419">MKLASLTHMDGTIINTEDIYTLAATEMLSRYGKGPLTWDIKLHLQGLPGPQASKRLLEHYGLDIAPEDWMAETFRVQETLWDRSEFLPGALELLQYLKEKEIPIALGTSSNAKSFDKKTKHLQHGFQLFGKHVVTGDDPRIPPGRGKPQPDIWLVCLESLNKEREAQGQEPIDIEDCLVFEDGIPGVISGINSKATVVWIPHPEALKELNGKEAEIIGDHHLLDSLESFDKAYFGL</sequence>
<dbReference type="EMBL" id="LYUB02000017">
    <property type="protein sequence ID" value="OVF06828.1"/>
    <property type="molecule type" value="Genomic_DNA"/>
</dbReference>
<dbReference type="Gene3D" id="3.40.50.1000">
    <property type="entry name" value="HAD superfamily/HAD-like"/>
    <property type="match status" value="1"/>
</dbReference>
<dbReference type="Proteomes" id="UP000195602">
    <property type="component" value="Unassembled WGS sequence"/>
</dbReference>
<dbReference type="InterPro" id="IPR023198">
    <property type="entry name" value="PGP-like_dom2"/>
</dbReference>
<dbReference type="PANTHER" id="PTHR18901">
    <property type="entry name" value="2-DEOXYGLUCOSE-6-PHOSPHATE PHOSPHATASE 2"/>
    <property type="match status" value="1"/>
</dbReference>
<dbReference type="GO" id="GO:0016791">
    <property type="term" value="F:phosphatase activity"/>
    <property type="evidence" value="ECO:0007669"/>
    <property type="project" value="TreeGrafter"/>
</dbReference>
<dbReference type="Pfam" id="PF00702">
    <property type="entry name" value="Hydrolase"/>
    <property type="match status" value="1"/>
</dbReference>
<reference evidence="1 2" key="1">
    <citation type="submission" date="2017-04" db="EMBL/GenBank/DDBJ databases">
        <title>Draft genome of the yeast Clavispora lusitaniae type strain CBS 6936.</title>
        <authorList>
            <person name="Durrens P."/>
            <person name="Klopp C."/>
            <person name="Biteau N."/>
            <person name="Fitton-Ouhabi V."/>
            <person name="Dementhon K."/>
            <person name="Accoceberry I."/>
            <person name="Sherman D.J."/>
            <person name="Noel T."/>
        </authorList>
    </citation>
    <scope>NUCLEOTIDE SEQUENCE [LARGE SCALE GENOMIC DNA]</scope>
    <source>
        <strain evidence="1 2">CBS 6936</strain>
    </source>
</reference>
<protein>
    <submittedName>
        <fullName evidence="1">Hydrolase</fullName>
    </submittedName>
</protein>
<evidence type="ECO:0000313" key="1">
    <source>
        <dbReference type="EMBL" id="OVF06828.1"/>
    </source>
</evidence>
<dbReference type="AlphaFoldDB" id="A0AA91T085"/>
<name>A0AA91T085_CLALS</name>
<dbReference type="InterPro" id="IPR036412">
    <property type="entry name" value="HAD-like_sf"/>
</dbReference>
<comment type="caution">
    <text evidence="1">The sequence shown here is derived from an EMBL/GenBank/DDBJ whole genome shotgun (WGS) entry which is preliminary data.</text>
</comment>
<dbReference type="InterPro" id="IPR023214">
    <property type="entry name" value="HAD_sf"/>
</dbReference>
<dbReference type="Gene3D" id="1.10.150.240">
    <property type="entry name" value="Putative phosphatase, domain 2"/>
    <property type="match status" value="1"/>
</dbReference>
<gene>
    <name evidence="1" type="ORF">A9F13_17g00407</name>
</gene>
<organism evidence="1 2">
    <name type="scientific">Clavispora lusitaniae</name>
    <name type="common">Candida lusitaniae</name>
    <dbReference type="NCBI Taxonomy" id="36911"/>
    <lineage>
        <taxon>Eukaryota</taxon>
        <taxon>Fungi</taxon>
        <taxon>Dikarya</taxon>
        <taxon>Ascomycota</taxon>
        <taxon>Saccharomycotina</taxon>
        <taxon>Pichiomycetes</taxon>
        <taxon>Metschnikowiaceae</taxon>
        <taxon>Clavispora</taxon>
    </lineage>
</organism>
<dbReference type="FunFam" id="1.10.150.240:FF:000001">
    <property type="entry name" value="Haloacid dehalogenase-like hydrolase domain"/>
    <property type="match status" value="1"/>
</dbReference>
<dbReference type="KEGG" id="clus:A9F13_17g00407"/>